<dbReference type="PANTHER" id="PTHR46390:SF1">
    <property type="entry name" value="MANNOSE-1-PHOSPHATE GUANYLYLTRANSFERASE"/>
    <property type="match status" value="1"/>
</dbReference>
<dbReference type="Gene3D" id="3.90.550.10">
    <property type="entry name" value="Spore Coat Polysaccharide Biosynthesis Protein SpsA, Chain A"/>
    <property type="match status" value="1"/>
</dbReference>
<evidence type="ECO:0000259" key="2">
    <source>
        <dbReference type="Pfam" id="PF22640"/>
    </source>
</evidence>
<dbReference type="SUPFAM" id="SSF53448">
    <property type="entry name" value="Nucleotide-diphospho-sugar transferases"/>
    <property type="match status" value="1"/>
</dbReference>
<dbReference type="GO" id="GO:0009298">
    <property type="term" value="P:GDP-mannose biosynthetic process"/>
    <property type="evidence" value="ECO:0007669"/>
    <property type="project" value="TreeGrafter"/>
</dbReference>
<gene>
    <name evidence="3" type="ORF">GRI47_11505</name>
</gene>
<evidence type="ECO:0000313" key="4">
    <source>
        <dbReference type="Proteomes" id="UP000430272"/>
    </source>
</evidence>
<dbReference type="EMBL" id="WTYD01000002">
    <property type="protein sequence ID" value="MXO54626.1"/>
    <property type="molecule type" value="Genomic_DNA"/>
</dbReference>
<dbReference type="InterPro" id="IPR049577">
    <property type="entry name" value="GMPP_N"/>
</dbReference>
<dbReference type="Proteomes" id="UP000430272">
    <property type="component" value="Unassembled WGS sequence"/>
</dbReference>
<dbReference type="OrthoDB" id="9806359at2"/>
<comment type="caution">
    <text evidence="3">The sequence shown here is derived from an EMBL/GenBank/DDBJ whole genome shotgun (WGS) entry which is preliminary data.</text>
</comment>
<feature type="domain" description="MannoseP isomerase/GMP-like beta-helix" evidence="2">
    <location>
        <begin position="298"/>
        <end position="343"/>
    </location>
</feature>
<name>A0A844Y9X0_9SPHN</name>
<keyword evidence="3" id="KW-0808">Transferase</keyword>
<dbReference type="Pfam" id="PF22640">
    <property type="entry name" value="ManC_GMP_beta-helix"/>
    <property type="match status" value="1"/>
</dbReference>
<keyword evidence="4" id="KW-1185">Reference proteome</keyword>
<dbReference type="InterPro" id="IPR005835">
    <property type="entry name" value="NTP_transferase_dom"/>
</dbReference>
<dbReference type="InterPro" id="IPR029044">
    <property type="entry name" value="Nucleotide-diphossugar_trans"/>
</dbReference>
<dbReference type="InterPro" id="IPR054566">
    <property type="entry name" value="ManC/GMP-like_b-helix"/>
</dbReference>
<dbReference type="SUPFAM" id="SSF159283">
    <property type="entry name" value="Guanosine diphospho-D-mannose pyrophosphorylase/mannose-6-phosphate isomerase linker domain"/>
    <property type="match status" value="1"/>
</dbReference>
<sequence>MQLHVTELIAPVILCGGGGTRLWPRSRTARPKPFLPLIGIETLFQQALSRTRNRSVFGAPVIVTGSAHLEHVERQADSAGISILVEPSARNTAAAIALAAHRLAPDRVMLVCPSDHHIADAAAFVAAAQQGASLAREGWLVSFGIHADRPETGFGYIRRGEPIASTGGFRIDRFVEKPDRTRAQAFLDEGGYDWNGGIFAFTAGRFLAELEAHRPDIAQVVARAVAEGTQSGDFFTPDAELFAAVPSESIDYAVMEKTDRAAVVPVDMGWSDIGNWQVLRDARTGDADGNRVLGRAELVDCRNVLVETDGPRVSVIGLEDVCIVVDGDEVLVTTVDGAQKVGKLAGAQNQSGAA</sequence>
<dbReference type="PANTHER" id="PTHR46390">
    <property type="entry name" value="MANNOSE-1-PHOSPHATE GUANYLYLTRANSFERASE"/>
    <property type="match status" value="1"/>
</dbReference>
<proteinExistence type="predicted"/>
<dbReference type="AlphaFoldDB" id="A0A844Y9X0"/>
<protein>
    <submittedName>
        <fullName evidence="3">NTP transferase domain-containing protein</fullName>
    </submittedName>
</protein>
<evidence type="ECO:0000313" key="3">
    <source>
        <dbReference type="EMBL" id="MXO54626.1"/>
    </source>
</evidence>
<evidence type="ECO:0000259" key="1">
    <source>
        <dbReference type="Pfam" id="PF00483"/>
    </source>
</evidence>
<reference evidence="3 4" key="1">
    <citation type="submission" date="2019-12" db="EMBL/GenBank/DDBJ databases">
        <title>Genomic-based taxomic classification of the family Erythrobacteraceae.</title>
        <authorList>
            <person name="Xu L."/>
        </authorList>
    </citation>
    <scope>NUCLEOTIDE SEQUENCE [LARGE SCALE GENOMIC DNA]</scope>
    <source>
        <strain evidence="3 4">JCM 17468</strain>
    </source>
</reference>
<feature type="domain" description="Nucleotidyl transferase" evidence="1">
    <location>
        <begin position="11"/>
        <end position="286"/>
    </location>
</feature>
<accession>A0A844Y9X0</accession>
<dbReference type="PROSITE" id="PS00018">
    <property type="entry name" value="EF_HAND_1"/>
    <property type="match status" value="1"/>
</dbReference>
<dbReference type="GO" id="GO:0004475">
    <property type="term" value="F:mannose-1-phosphate guanylyltransferase (GTP) activity"/>
    <property type="evidence" value="ECO:0007669"/>
    <property type="project" value="InterPro"/>
</dbReference>
<dbReference type="InterPro" id="IPR018247">
    <property type="entry name" value="EF_Hand_1_Ca_BS"/>
</dbReference>
<dbReference type="Pfam" id="PF00483">
    <property type="entry name" value="NTP_transferase"/>
    <property type="match status" value="1"/>
</dbReference>
<dbReference type="InterPro" id="IPR051161">
    <property type="entry name" value="Mannose-6P_isomerase_type2"/>
</dbReference>
<dbReference type="CDD" id="cd02509">
    <property type="entry name" value="GDP-M1P_Guanylyltransferase"/>
    <property type="match status" value="1"/>
</dbReference>
<organism evidence="3 4">
    <name type="scientific">Qipengyuania pelagi</name>
    <dbReference type="NCBI Taxonomy" id="994320"/>
    <lineage>
        <taxon>Bacteria</taxon>
        <taxon>Pseudomonadati</taxon>
        <taxon>Pseudomonadota</taxon>
        <taxon>Alphaproteobacteria</taxon>
        <taxon>Sphingomonadales</taxon>
        <taxon>Erythrobacteraceae</taxon>
        <taxon>Qipengyuania</taxon>
    </lineage>
</organism>